<comment type="caution">
    <text evidence="1">The sequence shown here is derived from an EMBL/GenBank/DDBJ whole genome shotgun (WGS) entry which is preliminary data.</text>
</comment>
<sequence length="89" mass="10283">MPRSPNRQQEATTTSHHGSRRKVGKLCFYCGQDDHFVRDCPEEHRKHERKRREWILVTGEEPVEKDLARAAAKAKAKYRGRLMQGAPGV</sequence>
<dbReference type="Proteomes" id="UP001165186">
    <property type="component" value="Unassembled WGS sequence"/>
</dbReference>
<organism evidence="1 2">
    <name type="scientific">Neofusicoccum parvum</name>
    <dbReference type="NCBI Taxonomy" id="310453"/>
    <lineage>
        <taxon>Eukaryota</taxon>
        <taxon>Fungi</taxon>
        <taxon>Dikarya</taxon>
        <taxon>Ascomycota</taxon>
        <taxon>Pezizomycotina</taxon>
        <taxon>Dothideomycetes</taxon>
        <taxon>Dothideomycetes incertae sedis</taxon>
        <taxon>Botryosphaeriales</taxon>
        <taxon>Botryosphaeriaceae</taxon>
        <taxon>Neofusicoccum</taxon>
    </lineage>
</organism>
<accession>A0ACB5RX69</accession>
<evidence type="ECO:0000313" key="1">
    <source>
        <dbReference type="EMBL" id="GME25093.1"/>
    </source>
</evidence>
<gene>
    <name evidence="1" type="primary">g1728</name>
    <name evidence="1" type="ORF">NpPPO83_00001728</name>
</gene>
<evidence type="ECO:0000313" key="2">
    <source>
        <dbReference type="Proteomes" id="UP001165186"/>
    </source>
</evidence>
<reference evidence="1" key="1">
    <citation type="submission" date="2024-09" db="EMBL/GenBank/DDBJ databases">
        <title>Draft Genome Sequences of Neofusicoccum parvum.</title>
        <authorList>
            <person name="Ashida A."/>
            <person name="Camagna M."/>
            <person name="Tanaka A."/>
            <person name="Takemoto D."/>
        </authorList>
    </citation>
    <scope>NUCLEOTIDE SEQUENCE</scope>
    <source>
        <strain evidence="1">PPO83</strain>
    </source>
</reference>
<proteinExistence type="predicted"/>
<keyword evidence="2" id="KW-1185">Reference proteome</keyword>
<protein>
    <submittedName>
        <fullName evidence="1">Uncharacterized protein</fullName>
    </submittedName>
</protein>
<dbReference type="EMBL" id="BSXG01000017">
    <property type="protein sequence ID" value="GME25093.1"/>
    <property type="molecule type" value="Genomic_DNA"/>
</dbReference>
<name>A0ACB5RX69_9PEZI</name>